<keyword evidence="1" id="KW-1133">Transmembrane helix</keyword>
<evidence type="ECO:0000313" key="4">
    <source>
        <dbReference type="EMBL" id="MBB6520726.1"/>
    </source>
</evidence>
<dbReference type="InterPro" id="IPR043128">
    <property type="entry name" value="Rev_trsase/Diguanyl_cyclase"/>
</dbReference>
<dbReference type="RefSeq" id="WP_166850396.1">
    <property type="nucleotide sequence ID" value="NZ_JAAONY010000001.1"/>
</dbReference>
<dbReference type="Gene3D" id="3.20.20.450">
    <property type="entry name" value="EAL domain"/>
    <property type="match status" value="1"/>
</dbReference>
<name>A0A7X0MUK3_9GAMM</name>
<dbReference type="SUPFAM" id="SSF55073">
    <property type="entry name" value="Nucleotide cyclase"/>
    <property type="match status" value="1"/>
</dbReference>
<dbReference type="Gene3D" id="3.30.70.270">
    <property type="match status" value="1"/>
</dbReference>
<dbReference type="InterPro" id="IPR001633">
    <property type="entry name" value="EAL_dom"/>
</dbReference>
<keyword evidence="5" id="KW-1185">Reference proteome</keyword>
<dbReference type="PROSITE" id="PS50887">
    <property type="entry name" value="GGDEF"/>
    <property type="match status" value="1"/>
</dbReference>
<feature type="transmembrane region" description="Helical" evidence="1">
    <location>
        <begin position="328"/>
        <end position="346"/>
    </location>
</feature>
<accession>A0A7X0MUK3</accession>
<evidence type="ECO:0000313" key="5">
    <source>
        <dbReference type="Proteomes" id="UP000528457"/>
    </source>
</evidence>
<dbReference type="EMBL" id="JACHHT010000001">
    <property type="protein sequence ID" value="MBB6520726.1"/>
    <property type="molecule type" value="Genomic_DNA"/>
</dbReference>
<dbReference type="PROSITE" id="PS50883">
    <property type="entry name" value="EAL"/>
    <property type="match status" value="1"/>
</dbReference>
<reference evidence="4 5" key="1">
    <citation type="submission" date="2020-08" db="EMBL/GenBank/DDBJ databases">
        <title>Genomic Encyclopedia of Type Strains, Phase IV (KMG-IV): sequencing the most valuable type-strain genomes for metagenomic binning, comparative biology and taxonomic classification.</title>
        <authorList>
            <person name="Goeker M."/>
        </authorList>
    </citation>
    <scope>NUCLEOTIDE SEQUENCE [LARGE SCALE GENOMIC DNA]</scope>
    <source>
        <strain evidence="4 5">DSM 22368</strain>
    </source>
</reference>
<dbReference type="SMART" id="SM00052">
    <property type="entry name" value="EAL"/>
    <property type="match status" value="1"/>
</dbReference>
<dbReference type="InterPro" id="IPR035919">
    <property type="entry name" value="EAL_sf"/>
</dbReference>
<dbReference type="AlphaFoldDB" id="A0A7X0MUK3"/>
<dbReference type="InterPro" id="IPR007890">
    <property type="entry name" value="CHASE2"/>
</dbReference>
<dbReference type="Pfam" id="PF05226">
    <property type="entry name" value="CHASE2"/>
    <property type="match status" value="1"/>
</dbReference>
<keyword evidence="1" id="KW-0812">Transmembrane</keyword>
<dbReference type="SUPFAM" id="SSF141868">
    <property type="entry name" value="EAL domain-like"/>
    <property type="match status" value="1"/>
</dbReference>
<gene>
    <name evidence="4" type="ORF">HNR48_001004</name>
</gene>
<dbReference type="CDD" id="cd01948">
    <property type="entry name" value="EAL"/>
    <property type="match status" value="1"/>
</dbReference>
<protein>
    <submittedName>
        <fullName evidence="4">Diguanylate cyclase (GGDEF)-like protein</fullName>
    </submittedName>
</protein>
<evidence type="ECO:0000256" key="1">
    <source>
        <dbReference type="SAM" id="Phobius"/>
    </source>
</evidence>
<dbReference type="InParanoid" id="A0A7X0MUK3"/>
<dbReference type="SMART" id="SM00267">
    <property type="entry name" value="GGDEF"/>
    <property type="match status" value="1"/>
</dbReference>
<dbReference type="PANTHER" id="PTHR33121:SF71">
    <property type="entry name" value="OXYGEN SENSOR PROTEIN DOSP"/>
    <property type="match status" value="1"/>
</dbReference>
<dbReference type="PANTHER" id="PTHR33121">
    <property type="entry name" value="CYCLIC DI-GMP PHOSPHODIESTERASE PDEF"/>
    <property type="match status" value="1"/>
</dbReference>
<evidence type="ECO:0000259" key="3">
    <source>
        <dbReference type="PROSITE" id="PS50887"/>
    </source>
</evidence>
<feature type="domain" description="GGDEF" evidence="3">
    <location>
        <begin position="420"/>
        <end position="553"/>
    </location>
</feature>
<dbReference type="Pfam" id="PF00563">
    <property type="entry name" value="EAL"/>
    <property type="match status" value="1"/>
</dbReference>
<dbReference type="CDD" id="cd01949">
    <property type="entry name" value="GGDEF"/>
    <property type="match status" value="1"/>
</dbReference>
<proteinExistence type="predicted"/>
<comment type="caution">
    <text evidence="4">The sequence shown here is derived from an EMBL/GenBank/DDBJ whole genome shotgun (WGS) entry which is preliminary data.</text>
</comment>
<organism evidence="4 5">
    <name type="scientific">Pseudoteredinibacter isoporae</name>
    <dbReference type="NCBI Taxonomy" id="570281"/>
    <lineage>
        <taxon>Bacteria</taxon>
        <taxon>Pseudomonadati</taxon>
        <taxon>Pseudomonadota</taxon>
        <taxon>Gammaproteobacteria</taxon>
        <taxon>Cellvibrionales</taxon>
        <taxon>Cellvibrionaceae</taxon>
        <taxon>Pseudoteredinibacter</taxon>
    </lineage>
</organism>
<evidence type="ECO:0000259" key="2">
    <source>
        <dbReference type="PROSITE" id="PS50883"/>
    </source>
</evidence>
<dbReference type="InterPro" id="IPR029787">
    <property type="entry name" value="Nucleotide_cyclase"/>
</dbReference>
<dbReference type="InterPro" id="IPR000160">
    <property type="entry name" value="GGDEF_dom"/>
</dbReference>
<keyword evidence="1" id="KW-0472">Membrane</keyword>
<dbReference type="NCBIfam" id="TIGR00254">
    <property type="entry name" value="GGDEF"/>
    <property type="match status" value="1"/>
</dbReference>
<feature type="transmembrane region" description="Helical" evidence="1">
    <location>
        <begin position="302"/>
        <end position="321"/>
    </location>
</feature>
<feature type="domain" description="EAL" evidence="2">
    <location>
        <begin position="562"/>
        <end position="816"/>
    </location>
</feature>
<dbReference type="Pfam" id="PF00990">
    <property type="entry name" value="GGDEF"/>
    <property type="match status" value="1"/>
</dbReference>
<dbReference type="GO" id="GO:0071111">
    <property type="term" value="F:cyclic-guanylate-specific phosphodiesterase activity"/>
    <property type="evidence" value="ECO:0007669"/>
    <property type="project" value="InterPro"/>
</dbReference>
<feature type="transmembrane region" description="Helical" evidence="1">
    <location>
        <begin position="352"/>
        <end position="372"/>
    </location>
</feature>
<dbReference type="Proteomes" id="UP000528457">
    <property type="component" value="Unassembled WGS sequence"/>
</dbReference>
<dbReference type="SMART" id="SM01080">
    <property type="entry name" value="CHASE2"/>
    <property type="match status" value="1"/>
</dbReference>
<sequence>MPGRHQQTLGIALLLLAGLLLLASGLRYSQLLNRFDTLSYDLLLPVQAPSMSPEIVIIDIDDASIMELGRWPWPRDIHADLINVLSQYDSKAIGLDIIFSESQQTSVDQALADAIEKNGKTFLITAPVLLSKASGVSELLPMANLAAGAAGIGHVDVELDLDGLNRKFHAYGGMGEAYWPSLPIAMAQFAGDDMPQLDELKSNDLRQQMAVGWVRDKRGLIPFTRRQEQTLRLSYADVLRERIDLDVLNGKYLLVGVTAAGIGDRIATPLYREHERMPGVELLAQQLNGLLQGKILQEFSNVQQWLISIVIILLGAIAIMMAPLRYGFALTLIFIALCIALSAFLLASTRYWFAPATAIACLMICWPMWNLWRLHSQAQSQRALQEKLDELSSHNPLTELPNQGALERELADIIQNQSQKQLALVICHFNWSDSSHSIYDQSLGKSSLLQIAEQLREINRSNYFIAQLNSDDFAFLVPDNAESHNTLDLLDRLCASFSRPITKERESLILSAKMGVSCWPKDSHDAGEALRNAATALFKARMDDRSSYCFYSETIGQEVQARYELEQALVHAIDRLEFELHFQPRIDSQSNRVNGVEALLRWKNPKLGWIIPDSFIPVAEHSGMISSIGDWVLKKACLHLKQLRELGYDDIQMGLNISPQQFMSDNFVSRVQLIVLELGLPPSSLEFEVTESTLMRDMDTAVKVMTELTQFGIDFTIDDFGTGYSSLSHLKKLPYKRIKIDHSFTREIGQSQNAREIILSVIEMSKRLDLAIVAEGVEEQEHSEFLTANGCHELQGFLFSPALPFDELCEYLEQRA</sequence>
<dbReference type="InterPro" id="IPR050706">
    <property type="entry name" value="Cyclic-di-GMP_PDE-like"/>
</dbReference>